<protein>
    <submittedName>
        <fullName evidence="10">Midgut cysteine proteinase 1</fullName>
    </submittedName>
</protein>
<evidence type="ECO:0000256" key="4">
    <source>
        <dbReference type="ARBA" id="ARBA00022801"/>
    </source>
</evidence>
<evidence type="ECO:0000313" key="10">
    <source>
        <dbReference type="EMBL" id="AAO60044.1"/>
    </source>
</evidence>
<dbReference type="SUPFAM" id="SSF54001">
    <property type="entry name" value="Cysteine proteinases"/>
    <property type="match status" value="1"/>
</dbReference>
<dbReference type="Pfam" id="PF08127">
    <property type="entry name" value="Propeptide_C1"/>
    <property type="match status" value="1"/>
</dbReference>
<keyword evidence="6" id="KW-0865">Zymogen</keyword>
<feature type="chain" id="PRO_5018531459" evidence="8">
    <location>
        <begin position="17"/>
        <end position="332"/>
    </location>
</feature>
<dbReference type="SMART" id="SM00645">
    <property type="entry name" value="Pept_C1"/>
    <property type="match status" value="1"/>
</dbReference>
<organism evidence="10">
    <name type="scientific">Rhipicephalus appendiculatus</name>
    <name type="common">Brown ear tick</name>
    <dbReference type="NCBI Taxonomy" id="34631"/>
    <lineage>
        <taxon>Eukaryota</taxon>
        <taxon>Metazoa</taxon>
        <taxon>Ecdysozoa</taxon>
        <taxon>Arthropoda</taxon>
        <taxon>Chelicerata</taxon>
        <taxon>Arachnida</taxon>
        <taxon>Acari</taxon>
        <taxon>Parasitiformes</taxon>
        <taxon>Ixodida</taxon>
        <taxon>Ixodoidea</taxon>
        <taxon>Ixodidae</taxon>
        <taxon>Rhipicephalinae</taxon>
        <taxon>Rhipicephalus</taxon>
        <taxon>Rhipicephalus</taxon>
    </lineage>
</organism>
<sequence length="332" mass="37040">MRSFVVCVLFVVAAQGRLMVPSSVEPLSEEMINFINSINTTWKAGRNFDEKRSHSDCVQGGDGASVLTATSTSSHFTSYEEDSRWTCPESFTPREYWSHCSSIRVIRDQSACGSCWAFAAAESISDRICIHTNGKVQVNISAEDLLACCHTCGHGCDGRCHCSSVAILQGRRLVPEPVRTEDGCQPYSLPPCVPNCTHPEPTPKCQHVCRKGYEKSYEEDKHFAKNVYRLLKKCDAIKTDIYKNGPVESAFFVYADFPSYKSGVYQQHMIKFMGVHAIKILGWGTEDGVPYWLVANSWNVGWGDKGYFKILRGKDECGIEEVIDAGIPMEDV</sequence>
<dbReference type="PRINTS" id="PR00705">
    <property type="entry name" value="PAPAIN"/>
</dbReference>
<keyword evidence="4" id="KW-0378">Hydrolase</keyword>
<dbReference type="EMBL" id="AY208820">
    <property type="protein sequence ID" value="AAO60044.1"/>
    <property type="molecule type" value="mRNA"/>
</dbReference>
<dbReference type="InterPro" id="IPR000668">
    <property type="entry name" value="Peptidase_C1A_C"/>
</dbReference>
<keyword evidence="5" id="KW-0788">Thiol protease</keyword>
<dbReference type="CDD" id="cd02620">
    <property type="entry name" value="Peptidase_C1A_CathepsinB"/>
    <property type="match status" value="1"/>
</dbReference>
<dbReference type="InterPro" id="IPR000169">
    <property type="entry name" value="Pept_cys_AS"/>
</dbReference>
<comment type="similarity">
    <text evidence="1">Belongs to the peptidase C1 family.</text>
</comment>
<dbReference type="PANTHER" id="PTHR12411">
    <property type="entry name" value="CYSTEINE PROTEASE FAMILY C1-RELATED"/>
    <property type="match status" value="1"/>
</dbReference>
<dbReference type="AlphaFoldDB" id="Q86GZ6"/>
<reference evidence="10" key="1">
    <citation type="submission" date="2002-12" db="EMBL/GenBank/DDBJ databases">
        <title>A cathepsin B-like cysteine proteinase from midguts of Rhipicephalus appendiculatus, cloning and characterization.</title>
        <authorList>
            <person name="Mulenga A."/>
            <person name="Sugimoto C."/>
            <person name="Onuma M."/>
        </authorList>
    </citation>
    <scope>NUCLEOTIDE SEQUENCE</scope>
</reference>
<evidence type="ECO:0000259" key="9">
    <source>
        <dbReference type="SMART" id="SM00645"/>
    </source>
</evidence>
<evidence type="ECO:0000256" key="1">
    <source>
        <dbReference type="ARBA" id="ARBA00008455"/>
    </source>
</evidence>
<dbReference type="PROSITE" id="PS00139">
    <property type="entry name" value="THIOL_PROTEASE_CYS"/>
    <property type="match status" value="1"/>
</dbReference>
<dbReference type="Pfam" id="PF00112">
    <property type="entry name" value="Peptidase_C1"/>
    <property type="match status" value="1"/>
</dbReference>
<proteinExistence type="evidence at transcript level"/>
<evidence type="ECO:0000256" key="6">
    <source>
        <dbReference type="ARBA" id="ARBA00023145"/>
    </source>
</evidence>
<dbReference type="FunFam" id="3.90.70.10:FF:000031">
    <property type="entry name" value="Cathepsin B"/>
    <property type="match status" value="1"/>
</dbReference>
<dbReference type="InterPro" id="IPR038765">
    <property type="entry name" value="Papain-like_cys_pep_sf"/>
</dbReference>
<dbReference type="InterPro" id="IPR013128">
    <property type="entry name" value="Peptidase_C1A"/>
</dbReference>
<keyword evidence="7" id="KW-1015">Disulfide bond</keyword>
<keyword evidence="3 8" id="KW-0732">Signal</keyword>
<accession>Q86GZ6</accession>
<evidence type="ECO:0000256" key="2">
    <source>
        <dbReference type="ARBA" id="ARBA00022670"/>
    </source>
</evidence>
<dbReference type="GO" id="GO:0004197">
    <property type="term" value="F:cysteine-type endopeptidase activity"/>
    <property type="evidence" value="ECO:0007669"/>
    <property type="project" value="InterPro"/>
</dbReference>
<feature type="domain" description="Peptidase C1A papain C-terminal" evidence="9">
    <location>
        <begin position="87"/>
        <end position="327"/>
    </location>
</feature>
<keyword evidence="2" id="KW-0645">Protease</keyword>
<evidence type="ECO:0000256" key="7">
    <source>
        <dbReference type="ARBA" id="ARBA00023157"/>
    </source>
</evidence>
<dbReference type="Gene3D" id="3.90.70.10">
    <property type="entry name" value="Cysteine proteinases"/>
    <property type="match status" value="1"/>
</dbReference>
<dbReference type="InterPro" id="IPR012599">
    <property type="entry name" value="Propeptide_C1A"/>
</dbReference>
<dbReference type="InterPro" id="IPR025661">
    <property type="entry name" value="Pept_asp_AS"/>
</dbReference>
<dbReference type="PROSITE" id="PS00640">
    <property type="entry name" value="THIOL_PROTEASE_ASN"/>
    <property type="match status" value="1"/>
</dbReference>
<evidence type="ECO:0000256" key="8">
    <source>
        <dbReference type="SAM" id="SignalP"/>
    </source>
</evidence>
<evidence type="ECO:0000256" key="5">
    <source>
        <dbReference type="ARBA" id="ARBA00022807"/>
    </source>
</evidence>
<name>Q86GZ6_RHIAP</name>
<evidence type="ECO:0000256" key="3">
    <source>
        <dbReference type="ARBA" id="ARBA00022729"/>
    </source>
</evidence>
<dbReference type="GO" id="GO:0006508">
    <property type="term" value="P:proteolysis"/>
    <property type="evidence" value="ECO:0007669"/>
    <property type="project" value="UniProtKB-KW"/>
</dbReference>
<feature type="signal peptide" evidence="8">
    <location>
        <begin position="1"/>
        <end position="16"/>
    </location>
</feature>